<proteinExistence type="predicted"/>
<dbReference type="InterPro" id="IPR033469">
    <property type="entry name" value="CYTH-like_dom_sf"/>
</dbReference>
<dbReference type="SMART" id="SM00880">
    <property type="entry name" value="CHAD"/>
    <property type="match status" value="1"/>
</dbReference>
<dbReference type="PANTHER" id="PTHR39339">
    <property type="entry name" value="SLR1444 PROTEIN"/>
    <property type="match status" value="1"/>
</dbReference>
<feature type="domain" description="CHAD" evidence="2">
    <location>
        <begin position="218"/>
        <end position="502"/>
    </location>
</feature>
<reference evidence="3 4" key="1">
    <citation type="submission" date="2024-06" db="EMBL/GenBank/DDBJ databases">
        <title>Sorghum-associated microbial communities from plants grown in Nebraska, USA.</title>
        <authorList>
            <person name="Schachtman D."/>
        </authorList>
    </citation>
    <scope>NUCLEOTIDE SEQUENCE [LARGE SCALE GENOMIC DNA]</scope>
    <source>
        <strain evidence="3 4">2857</strain>
    </source>
</reference>
<dbReference type="PANTHER" id="PTHR39339:SF1">
    <property type="entry name" value="CHAD DOMAIN-CONTAINING PROTEIN"/>
    <property type="match status" value="1"/>
</dbReference>
<dbReference type="InterPro" id="IPR023577">
    <property type="entry name" value="CYTH_domain"/>
</dbReference>
<dbReference type="Pfam" id="PF01928">
    <property type="entry name" value="CYTH"/>
    <property type="match status" value="1"/>
</dbReference>
<name>A0ABV2QQ37_9MICO</name>
<evidence type="ECO:0000259" key="2">
    <source>
        <dbReference type="PROSITE" id="PS51708"/>
    </source>
</evidence>
<dbReference type="Gene3D" id="1.40.20.10">
    <property type="entry name" value="CHAD domain"/>
    <property type="match status" value="1"/>
</dbReference>
<feature type="domain" description="CYTH" evidence="1">
    <location>
        <begin position="6"/>
        <end position="197"/>
    </location>
</feature>
<dbReference type="Pfam" id="PF05235">
    <property type="entry name" value="CHAD"/>
    <property type="match status" value="1"/>
</dbReference>
<gene>
    <name evidence="3" type="ORF">ABIE21_002691</name>
</gene>
<dbReference type="PROSITE" id="PS51707">
    <property type="entry name" value="CYTH"/>
    <property type="match status" value="1"/>
</dbReference>
<keyword evidence="4" id="KW-1185">Reference proteome</keyword>
<accession>A0ABV2QQ37</accession>
<sequence length="504" mass="55448">MTMTTQTEIERKYDVDEKAAVPDLSEIARVEQAGEAELEAQYFDTEGGDLAAHRIVLRRRRGGSDEGWHIKVPADEGRTELHWPVTDADAPPSEVVDRVRSRVRGRELGVIATLRTHRTLTHLFTEAGEPLLEVADDTVSATDATTGVLRLWREWEVELLAGAPDSERERTELLDAVEEKLLAAGAVPSASKSKLASALGRTELDGGRSDSEPVELDKSTPAQAVLLAAVAGLVDDLVRIDPLVRADEHDSVHQLRTRIRRLRSLFATYRTVFDREVTDPLRDRLQEVGTALGEARDAEVMRDRARTLLDDYEPLSDGLDERLRGPLTERYRAAHGRAVSVLSGDGWLGLLDELDGFVARPAIASGSMEPISDAVPPALRKDLRRVLKRAKAANRADSDDDRLPLLHEVRKAAKRLRYAAEAVSQGDAGVFGKKTRKLAGAAEAVHDLLGEHRDSVMMQRHLRDTAGRGAAAFDHGVLHEVERHGAALCLVDYDAALAELRSLR</sequence>
<dbReference type="RefSeq" id="WP_354025340.1">
    <property type="nucleotide sequence ID" value="NZ_JBEPSJ010000003.1"/>
</dbReference>
<protein>
    <submittedName>
        <fullName evidence="3">CHAD domain-containing protein</fullName>
    </submittedName>
</protein>
<dbReference type="SMART" id="SM01118">
    <property type="entry name" value="CYTH"/>
    <property type="match status" value="1"/>
</dbReference>
<dbReference type="PROSITE" id="PS51708">
    <property type="entry name" value="CHAD"/>
    <property type="match status" value="1"/>
</dbReference>
<dbReference type="Proteomes" id="UP001549257">
    <property type="component" value="Unassembled WGS sequence"/>
</dbReference>
<dbReference type="SUPFAM" id="SSF55154">
    <property type="entry name" value="CYTH-like phosphatases"/>
    <property type="match status" value="1"/>
</dbReference>
<dbReference type="InterPro" id="IPR007899">
    <property type="entry name" value="CHAD_dom"/>
</dbReference>
<evidence type="ECO:0000259" key="1">
    <source>
        <dbReference type="PROSITE" id="PS51707"/>
    </source>
</evidence>
<comment type="caution">
    <text evidence="3">The sequence shown here is derived from an EMBL/GenBank/DDBJ whole genome shotgun (WGS) entry which is preliminary data.</text>
</comment>
<organism evidence="3 4">
    <name type="scientific">Conyzicola nivalis</name>
    <dbReference type="NCBI Taxonomy" id="1477021"/>
    <lineage>
        <taxon>Bacteria</taxon>
        <taxon>Bacillati</taxon>
        <taxon>Actinomycetota</taxon>
        <taxon>Actinomycetes</taxon>
        <taxon>Micrococcales</taxon>
        <taxon>Microbacteriaceae</taxon>
        <taxon>Conyzicola</taxon>
    </lineage>
</organism>
<evidence type="ECO:0000313" key="4">
    <source>
        <dbReference type="Proteomes" id="UP001549257"/>
    </source>
</evidence>
<dbReference type="CDD" id="cd07374">
    <property type="entry name" value="CYTH-like_Pase"/>
    <property type="match status" value="1"/>
</dbReference>
<dbReference type="Gene3D" id="2.40.320.10">
    <property type="entry name" value="Hypothetical Protein Pfu-838710-001"/>
    <property type="match status" value="1"/>
</dbReference>
<dbReference type="EMBL" id="JBEPSJ010000003">
    <property type="protein sequence ID" value="MET4583172.1"/>
    <property type="molecule type" value="Genomic_DNA"/>
</dbReference>
<evidence type="ECO:0000313" key="3">
    <source>
        <dbReference type="EMBL" id="MET4583172.1"/>
    </source>
</evidence>
<dbReference type="InterPro" id="IPR038186">
    <property type="entry name" value="CHAD_dom_sf"/>
</dbReference>